<dbReference type="Gene3D" id="3.40.50.1820">
    <property type="entry name" value="alpha/beta hydrolase"/>
    <property type="match status" value="1"/>
</dbReference>
<comment type="pathway">
    <text evidence="3">Amino-acid degradation; L-tryptophan degradation via kynurenine pathway; L-kynurenine from L-tryptophan: step 2/2.</text>
</comment>
<keyword evidence="1 3" id="KW-0378">Hydrolase</keyword>
<evidence type="ECO:0000256" key="1">
    <source>
        <dbReference type="ARBA" id="ARBA00022801"/>
    </source>
</evidence>
<dbReference type="InterPro" id="IPR027519">
    <property type="entry name" value="KFase_ver/fungi-typ"/>
</dbReference>
<feature type="active site" evidence="3">
    <location>
        <position position="293"/>
    </location>
</feature>
<keyword evidence="2 3" id="KW-0823">Tryptophan catabolism</keyword>
<accession>A0A9P8Y8T4</accession>
<comment type="similarity">
    <text evidence="3">Belongs to the kynurenine formamidase family.</text>
</comment>
<dbReference type="AlphaFoldDB" id="A0A9P8Y8T4"/>
<evidence type="ECO:0000256" key="4">
    <source>
        <dbReference type="SAM" id="MobiDB-lite"/>
    </source>
</evidence>
<proteinExistence type="inferred from homology"/>
<feature type="active site" description="Nucleophile" evidence="3">
    <location>
        <position position="136"/>
    </location>
</feature>
<organism evidence="5 6">
    <name type="scientific">Microdochium trichocladiopsis</name>
    <dbReference type="NCBI Taxonomy" id="1682393"/>
    <lineage>
        <taxon>Eukaryota</taxon>
        <taxon>Fungi</taxon>
        <taxon>Dikarya</taxon>
        <taxon>Ascomycota</taxon>
        <taxon>Pezizomycotina</taxon>
        <taxon>Sordariomycetes</taxon>
        <taxon>Xylariomycetidae</taxon>
        <taxon>Xylariales</taxon>
        <taxon>Microdochiaceae</taxon>
        <taxon>Microdochium</taxon>
    </lineage>
</organism>
<feature type="region of interest" description="Disordered" evidence="4">
    <location>
        <begin position="218"/>
        <end position="249"/>
    </location>
</feature>
<dbReference type="InterPro" id="IPR029058">
    <property type="entry name" value="AB_hydrolase_fold"/>
</dbReference>
<comment type="subunit">
    <text evidence="3">Homodimer.</text>
</comment>
<dbReference type="Proteomes" id="UP000756346">
    <property type="component" value="Unassembled WGS sequence"/>
</dbReference>
<dbReference type="EMBL" id="JAGTJQ010000004">
    <property type="protein sequence ID" value="KAH7033212.1"/>
    <property type="molecule type" value="Genomic_DNA"/>
</dbReference>
<sequence>MASSLAYKVHHYAPDKDLQQVGVWPLDLDDKSKYWVIYIHGGAWRDPAILHKTFVPSIDKLLSSSTSPARGRIAAFASIDYRLSAHPDHPQDPNTTPASQIRDALHPDHANDVVAAISYLQAQYGFGSRYILLGHSAGATLTFQAIADLTTTTTTTKKFVQPEAAIGLCGIYDLSALWDRTGGTYGFIRAVFGPDRIAWDAASPARFPQHNNNKPGARYSDIWHLPGDNKTDSTTGEDSNRETAKTTKKPVVILASSPEDELISEEEVQTMAAAVEGDTGLDYTLVKDMRGKHDDIWLQGDEVARLVALALDRLA</sequence>
<evidence type="ECO:0000313" key="5">
    <source>
        <dbReference type="EMBL" id="KAH7033212.1"/>
    </source>
</evidence>
<keyword evidence="6" id="KW-1185">Reference proteome</keyword>
<dbReference type="RefSeq" id="XP_046014044.1">
    <property type="nucleotide sequence ID" value="XM_046158562.1"/>
</dbReference>
<dbReference type="GO" id="GO:0004061">
    <property type="term" value="F:arylformamidase activity"/>
    <property type="evidence" value="ECO:0007669"/>
    <property type="project" value="UniProtKB-UniRule"/>
</dbReference>
<dbReference type="GeneID" id="70188108"/>
<evidence type="ECO:0000256" key="2">
    <source>
        <dbReference type="ARBA" id="ARBA00023079"/>
    </source>
</evidence>
<dbReference type="GO" id="GO:0019441">
    <property type="term" value="P:L-tryptophan catabolic process to kynurenine"/>
    <property type="evidence" value="ECO:0007669"/>
    <property type="project" value="UniProtKB-UniRule"/>
</dbReference>
<dbReference type="SUPFAM" id="SSF53474">
    <property type="entry name" value="alpha/beta-Hydrolases"/>
    <property type="match status" value="1"/>
</dbReference>
<comment type="domain">
    <text evidence="3">The main chain amide nitrogen atoms of the second glycine and its adjacent residue in the HGGXW motif define the oxyanion hole, and stabilize the oxyanion that forms during the nucleophilic attack by the catalytic serine during substrate cleavage.</text>
</comment>
<comment type="caution">
    <text evidence="5">The sequence shown here is derived from an EMBL/GenBank/DDBJ whole genome shotgun (WGS) entry which is preliminary data.</text>
</comment>
<dbReference type="InterPro" id="IPR050300">
    <property type="entry name" value="GDXG_lipolytic_enzyme"/>
</dbReference>
<feature type="active site" evidence="3">
    <location>
        <position position="260"/>
    </location>
</feature>
<name>A0A9P8Y8T4_9PEZI</name>
<feature type="short sequence motif" description="HGGXW" evidence="3">
    <location>
        <begin position="40"/>
        <end position="44"/>
    </location>
</feature>
<dbReference type="PANTHER" id="PTHR48081:SF33">
    <property type="entry name" value="KYNURENINE FORMAMIDASE"/>
    <property type="match status" value="1"/>
</dbReference>
<dbReference type="HAMAP" id="MF_03014">
    <property type="entry name" value="KFase"/>
    <property type="match status" value="1"/>
</dbReference>
<comment type="catalytic activity">
    <reaction evidence="3">
        <text>N-formyl-L-kynurenine + H2O = L-kynurenine + formate + H(+)</text>
        <dbReference type="Rhea" id="RHEA:13009"/>
        <dbReference type="ChEBI" id="CHEBI:15377"/>
        <dbReference type="ChEBI" id="CHEBI:15378"/>
        <dbReference type="ChEBI" id="CHEBI:15740"/>
        <dbReference type="ChEBI" id="CHEBI:57959"/>
        <dbReference type="ChEBI" id="CHEBI:58629"/>
        <dbReference type="EC" id="3.5.1.9"/>
    </reaction>
</comment>
<reference evidence="5" key="1">
    <citation type="journal article" date="2021" name="Nat. Commun.">
        <title>Genetic determinants of endophytism in the Arabidopsis root mycobiome.</title>
        <authorList>
            <person name="Mesny F."/>
            <person name="Miyauchi S."/>
            <person name="Thiergart T."/>
            <person name="Pickel B."/>
            <person name="Atanasova L."/>
            <person name="Karlsson M."/>
            <person name="Huettel B."/>
            <person name="Barry K.W."/>
            <person name="Haridas S."/>
            <person name="Chen C."/>
            <person name="Bauer D."/>
            <person name="Andreopoulos W."/>
            <person name="Pangilinan J."/>
            <person name="LaButti K."/>
            <person name="Riley R."/>
            <person name="Lipzen A."/>
            <person name="Clum A."/>
            <person name="Drula E."/>
            <person name="Henrissat B."/>
            <person name="Kohler A."/>
            <person name="Grigoriev I.V."/>
            <person name="Martin F.M."/>
            <person name="Hacquard S."/>
        </authorList>
    </citation>
    <scope>NUCLEOTIDE SEQUENCE</scope>
    <source>
        <strain evidence="5">MPI-CAGE-CH-0230</strain>
    </source>
</reference>
<dbReference type="OrthoDB" id="420264at2759"/>
<dbReference type="EC" id="3.5.1.9" evidence="3"/>
<protein>
    <recommendedName>
        <fullName evidence="3">Kynurenine formamidase</fullName>
        <shortName evidence="3">KFA</shortName>
        <shortName evidence="3">KFase</shortName>
        <ecNumber evidence="3">3.5.1.9</ecNumber>
    </recommendedName>
    <alternativeName>
        <fullName evidence="3">Arylformamidase</fullName>
    </alternativeName>
    <alternativeName>
        <fullName evidence="3">N-formylkynurenine formamidase</fullName>
        <shortName evidence="3">FKF</shortName>
    </alternativeName>
</protein>
<evidence type="ECO:0000313" key="6">
    <source>
        <dbReference type="Proteomes" id="UP000756346"/>
    </source>
</evidence>
<evidence type="ECO:0000256" key="3">
    <source>
        <dbReference type="HAMAP-Rule" id="MF_03014"/>
    </source>
</evidence>
<dbReference type="PANTHER" id="PTHR48081">
    <property type="entry name" value="AB HYDROLASE SUPERFAMILY PROTEIN C4A8.06C"/>
    <property type="match status" value="1"/>
</dbReference>
<dbReference type="GO" id="GO:0034354">
    <property type="term" value="P:'de novo' NAD+ biosynthetic process from L-tryptophan"/>
    <property type="evidence" value="ECO:0007669"/>
    <property type="project" value="UniProtKB-UniRule"/>
</dbReference>
<comment type="function">
    <text evidence="3">Catalyzes the hydrolysis of N-formyl-L-kynurenine to L-kynurenine, the second step in the kynurenine pathway of tryptophan degradation. Kynurenine may be further oxidized to nicotinic acid, NAD(H) and NADP(H). Required for elimination of toxic metabolites.</text>
</comment>
<gene>
    <name evidence="5" type="ORF">B0I36DRAFT_361910</name>
</gene>